<evidence type="ECO:0000313" key="2">
    <source>
        <dbReference type="Proteomes" id="UP000250043"/>
    </source>
</evidence>
<dbReference type="AlphaFoldDB" id="A0A8E2AUR3"/>
<sequence length="225" mass="25346">MSSNGFWKEPTKYTSTLDQIKLFCTIAPAPTFFDLNLLDGDFTKSVLNLKAIQLSMVLHQDFEHLKGLLIGSNHNSYRVWIRHKLFKLIGAKNDDLGPEFKIENWLCTNSGAQEAICDMFQTHCVIPIPAYDKNDKLISSSKYCTILPSATIEAHFLLIHYIIKNKVTDGYNAFVLTLYAMHIIKPASLVVPSTPRKRKVSSMSPITLPVKKRCLQSSSPSPSKK</sequence>
<proteinExistence type="predicted"/>
<reference evidence="1 2" key="1">
    <citation type="submission" date="2016-07" db="EMBL/GenBank/DDBJ databases">
        <title>Draft genome of the white-rot fungus Obba rivulosa 3A-2.</title>
        <authorList>
            <consortium name="DOE Joint Genome Institute"/>
            <person name="Miettinen O."/>
            <person name="Riley R."/>
            <person name="Acob R."/>
            <person name="Barry K."/>
            <person name="Cullen D."/>
            <person name="De Vries R."/>
            <person name="Hainaut M."/>
            <person name="Hatakka A."/>
            <person name="Henrissat B."/>
            <person name="Hilden K."/>
            <person name="Kuo R."/>
            <person name="Labutti K."/>
            <person name="Lipzen A."/>
            <person name="Makela M.R."/>
            <person name="Sandor L."/>
            <person name="Spatafora J.W."/>
            <person name="Grigoriev I.V."/>
            <person name="Hibbett D.S."/>
        </authorList>
    </citation>
    <scope>NUCLEOTIDE SEQUENCE [LARGE SCALE GENOMIC DNA]</scope>
    <source>
        <strain evidence="1 2">3A-2</strain>
    </source>
</reference>
<protein>
    <submittedName>
        <fullName evidence="1">Uncharacterized protein</fullName>
    </submittedName>
</protein>
<organism evidence="1 2">
    <name type="scientific">Obba rivulosa</name>
    <dbReference type="NCBI Taxonomy" id="1052685"/>
    <lineage>
        <taxon>Eukaryota</taxon>
        <taxon>Fungi</taxon>
        <taxon>Dikarya</taxon>
        <taxon>Basidiomycota</taxon>
        <taxon>Agaricomycotina</taxon>
        <taxon>Agaricomycetes</taxon>
        <taxon>Polyporales</taxon>
        <taxon>Gelatoporiaceae</taxon>
        <taxon>Obba</taxon>
    </lineage>
</organism>
<evidence type="ECO:0000313" key="1">
    <source>
        <dbReference type="EMBL" id="OCH88487.1"/>
    </source>
</evidence>
<dbReference type="EMBL" id="KV722451">
    <property type="protein sequence ID" value="OCH88487.1"/>
    <property type="molecule type" value="Genomic_DNA"/>
</dbReference>
<dbReference type="Proteomes" id="UP000250043">
    <property type="component" value="Unassembled WGS sequence"/>
</dbReference>
<dbReference type="OrthoDB" id="2758200at2759"/>
<gene>
    <name evidence="1" type="ORF">OBBRIDRAFT_805330</name>
</gene>
<keyword evidence="2" id="KW-1185">Reference proteome</keyword>
<accession>A0A8E2AUR3</accession>
<name>A0A8E2AUR3_9APHY</name>